<organism evidence="2 3">
    <name type="scientific">Lithospermum erythrorhizon</name>
    <name type="common">Purple gromwell</name>
    <name type="synonym">Lithospermum officinale var. erythrorhizon</name>
    <dbReference type="NCBI Taxonomy" id="34254"/>
    <lineage>
        <taxon>Eukaryota</taxon>
        <taxon>Viridiplantae</taxon>
        <taxon>Streptophyta</taxon>
        <taxon>Embryophyta</taxon>
        <taxon>Tracheophyta</taxon>
        <taxon>Spermatophyta</taxon>
        <taxon>Magnoliopsida</taxon>
        <taxon>eudicotyledons</taxon>
        <taxon>Gunneridae</taxon>
        <taxon>Pentapetalae</taxon>
        <taxon>asterids</taxon>
        <taxon>lamiids</taxon>
        <taxon>Boraginales</taxon>
        <taxon>Boraginaceae</taxon>
        <taxon>Boraginoideae</taxon>
        <taxon>Lithospermeae</taxon>
        <taxon>Lithospermum</taxon>
    </lineage>
</organism>
<reference evidence="2 3" key="1">
    <citation type="submission" date="2024-01" db="EMBL/GenBank/DDBJ databases">
        <title>The complete chloroplast genome sequence of Lithospermum erythrorhizon: insights into the phylogenetic relationship among Boraginaceae species and the maternal lineages of purple gromwells.</title>
        <authorList>
            <person name="Okada T."/>
            <person name="Watanabe K."/>
        </authorList>
    </citation>
    <scope>NUCLEOTIDE SEQUENCE [LARGE SCALE GENOMIC DNA]</scope>
</reference>
<evidence type="ECO:0000256" key="1">
    <source>
        <dbReference type="SAM" id="MobiDB-lite"/>
    </source>
</evidence>
<name>A0AAV3QRH7_LITER</name>
<keyword evidence="3" id="KW-1185">Reference proteome</keyword>
<dbReference type="EMBL" id="BAABME010005452">
    <property type="protein sequence ID" value="GAA0165673.1"/>
    <property type="molecule type" value="Genomic_DNA"/>
</dbReference>
<accession>A0AAV3QRH7</accession>
<dbReference type="Proteomes" id="UP001454036">
    <property type="component" value="Unassembled WGS sequence"/>
</dbReference>
<evidence type="ECO:0008006" key="4">
    <source>
        <dbReference type="Google" id="ProtNLM"/>
    </source>
</evidence>
<evidence type="ECO:0000313" key="2">
    <source>
        <dbReference type="EMBL" id="GAA0165673.1"/>
    </source>
</evidence>
<gene>
    <name evidence="2" type="ORF">LIER_21010</name>
</gene>
<evidence type="ECO:0000313" key="3">
    <source>
        <dbReference type="Proteomes" id="UP001454036"/>
    </source>
</evidence>
<feature type="compositionally biased region" description="Basic residues" evidence="1">
    <location>
        <begin position="1"/>
        <end position="10"/>
    </location>
</feature>
<dbReference type="AlphaFoldDB" id="A0AAV3QRH7"/>
<protein>
    <recommendedName>
        <fullName evidence="4">Histone H2A</fullName>
    </recommendedName>
</protein>
<sequence length="31" mass="3211">MTPGGKSRKTSAKDGVPRATKGQGLRILISV</sequence>
<comment type="caution">
    <text evidence="2">The sequence shown here is derived from an EMBL/GenBank/DDBJ whole genome shotgun (WGS) entry which is preliminary data.</text>
</comment>
<proteinExistence type="predicted"/>
<feature type="region of interest" description="Disordered" evidence="1">
    <location>
        <begin position="1"/>
        <end position="31"/>
    </location>
</feature>